<dbReference type="EMBL" id="CAJVPU010010476">
    <property type="protein sequence ID" value="CAG8605951.1"/>
    <property type="molecule type" value="Genomic_DNA"/>
</dbReference>
<organism evidence="1 2">
    <name type="scientific">Dentiscutata heterogama</name>
    <dbReference type="NCBI Taxonomy" id="1316150"/>
    <lineage>
        <taxon>Eukaryota</taxon>
        <taxon>Fungi</taxon>
        <taxon>Fungi incertae sedis</taxon>
        <taxon>Mucoromycota</taxon>
        <taxon>Glomeromycotina</taxon>
        <taxon>Glomeromycetes</taxon>
        <taxon>Diversisporales</taxon>
        <taxon>Gigasporaceae</taxon>
        <taxon>Dentiscutata</taxon>
    </lineage>
</organism>
<feature type="non-terminal residue" evidence="1">
    <location>
        <position position="50"/>
    </location>
</feature>
<comment type="caution">
    <text evidence="1">The sequence shown here is derived from an EMBL/GenBank/DDBJ whole genome shotgun (WGS) entry which is preliminary data.</text>
</comment>
<sequence>MPINCKIPKMNNSCEVISSPEGINKINIRGYLMNQERNYYWCYEKQMQRS</sequence>
<gene>
    <name evidence="1" type="ORF">DHETER_LOCUS7438</name>
</gene>
<accession>A0ACA9MPL2</accession>
<keyword evidence="2" id="KW-1185">Reference proteome</keyword>
<evidence type="ECO:0000313" key="1">
    <source>
        <dbReference type="EMBL" id="CAG8605951.1"/>
    </source>
</evidence>
<reference evidence="1" key="1">
    <citation type="submission" date="2021-06" db="EMBL/GenBank/DDBJ databases">
        <authorList>
            <person name="Kallberg Y."/>
            <person name="Tangrot J."/>
            <person name="Rosling A."/>
        </authorList>
    </citation>
    <scope>NUCLEOTIDE SEQUENCE</scope>
    <source>
        <strain evidence="1">IL203A</strain>
    </source>
</reference>
<proteinExistence type="predicted"/>
<name>A0ACA9MPL2_9GLOM</name>
<protein>
    <submittedName>
        <fullName evidence="1">2212_t:CDS:1</fullName>
    </submittedName>
</protein>
<evidence type="ECO:0000313" key="2">
    <source>
        <dbReference type="Proteomes" id="UP000789702"/>
    </source>
</evidence>
<dbReference type="Proteomes" id="UP000789702">
    <property type="component" value="Unassembled WGS sequence"/>
</dbReference>